<dbReference type="InterPro" id="IPR011057">
    <property type="entry name" value="Mss4-like_sf"/>
</dbReference>
<dbReference type="EMBL" id="BLXT01000055">
    <property type="protein sequence ID" value="GFN74068.1"/>
    <property type="molecule type" value="Genomic_DNA"/>
</dbReference>
<reference evidence="4 5" key="1">
    <citation type="journal article" date="2021" name="Elife">
        <title>Chloroplast acquisition without the gene transfer in kleptoplastic sea slugs, Plakobranchus ocellatus.</title>
        <authorList>
            <person name="Maeda T."/>
            <person name="Takahashi S."/>
            <person name="Yoshida T."/>
            <person name="Shimamura S."/>
            <person name="Takaki Y."/>
            <person name="Nagai Y."/>
            <person name="Toyoda A."/>
            <person name="Suzuki Y."/>
            <person name="Arimoto A."/>
            <person name="Ishii H."/>
            <person name="Satoh N."/>
            <person name="Nishiyama T."/>
            <person name="Hasebe M."/>
            <person name="Maruyama T."/>
            <person name="Minagawa J."/>
            <person name="Obokata J."/>
            <person name="Shigenobu S."/>
        </authorList>
    </citation>
    <scope>NUCLEOTIDE SEQUENCE [LARGE SCALE GENOMIC DNA]</scope>
</reference>
<dbReference type="PANTHER" id="PTHR11991:SF0">
    <property type="entry name" value="TRANSLATIONALLY-CONTROLLED TUMOR PROTEIN"/>
    <property type="match status" value="1"/>
</dbReference>
<evidence type="ECO:0000256" key="1">
    <source>
        <dbReference type="PROSITE-ProRule" id="PRU01133"/>
    </source>
</evidence>
<comment type="similarity">
    <text evidence="1">Belongs to the TCTP family.</text>
</comment>
<feature type="domain" description="TCTP" evidence="3">
    <location>
        <begin position="1"/>
        <end position="177"/>
    </location>
</feature>
<dbReference type="SUPFAM" id="SSF51316">
    <property type="entry name" value="Mss4-like"/>
    <property type="match status" value="1"/>
</dbReference>
<dbReference type="InterPro" id="IPR034737">
    <property type="entry name" value="TCTP"/>
</dbReference>
<feature type="region of interest" description="Disordered" evidence="2">
    <location>
        <begin position="40"/>
        <end position="59"/>
    </location>
</feature>
<dbReference type="GO" id="GO:0005737">
    <property type="term" value="C:cytoplasm"/>
    <property type="evidence" value="ECO:0007669"/>
    <property type="project" value="TreeGrafter"/>
</dbReference>
<evidence type="ECO:0000313" key="5">
    <source>
        <dbReference type="Proteomes" id="UP000735302"/>
    </source>
</evidence>
<comment type="caution">
    <text evidence="4">The sequence shown here is derived from an EMBL/GenBank/DDBJ whole genome shotgun (WGS) entry which is preliminary data.</text>
</comment>
<evidence type="ECO:0000313" key="4">
    <source>
        <dbReference type="EMBL" id="GFN74068.1"/>
    </source>
</evidence>
<dbReference type="PANTHER" id="PTHR11991">
    <property type="entry name" value="TRANSLATIONALLY CONTROLLED TUMOR PROTEIN-RELATED"/>
    <property type="match status" value="1"/>
</dbReference>
<proteinExistence type="inferred from homology"/>
<dbReference type="PROSITE" id="PS51797">
    <property type="entry name" value="TCTP_3"/>
    <property type="match status" value="1"/>
</dbReference>
<organism evidence="4 5">
    <name type="scientific">Plakobranchus ocellatus</name>
    <dbReference type="NCBI Taxonomy" id="259542"/>
    <lineage>
        <taxon>Eukaryota</taxon>
        <taxon>Metazoa</taxon>
        <taxon>Spiralia</taxon>
        <taxon>Lophotrochozoa</taxon>
        <taxon>Mollusca</taxon>
        <taxon>Gastropoda</taxon>
        <taxon>Heterobranchia</taxon>
        <taxon>Euthyneura</taxon>
        <taxon>Panpulmonata</taxon>
        <taxon>Sacoglossa</taxon>
        <taxon>Placobranchoidea</taxon>
        <taxon>Plakobranchidae</taxon>
        <taxon>Plakobranchus</taxon>
    </lineage>
</organism>
<accession>A0AAV3XSF5</accession>
<evidence type="ECO:0000259" key="3">
    <source>
        <dbReference type="PROSITE" id="PS51797"/>
    </source>
</evidence>
<dbReference type="Pfam" id="PF00838">
    <property type="entry name" value="TCTP"/>
    <property type="match status" value="1"/>
</dbReference>
<dbReference type="AlphaFoldDB" id="A0AAV3XSF5"/>
<dbReference type="Proteomes" id="UP000735302">
    <property type="component" value="Unassembled WGS sequence"/>
</dbReference>
<dbReference type="PRINTS" id="PR01653">
    <property type="entry name" value="TCTPROTEIN"/>
</dbReference>
<keyword evidence="5" id="KW-1185">Reference proteome</keyword>
<dbReference type="InterPro" id="IPR018105">
    <property type="entry name" value="Translational_control_tumour_p"/>
</dbReference>
<sequence length="177" mass="20409">MKLFKCLLTEDELFSDGFSFEEKDGLIIVKGKATTKSQLSPEESFIGGNTNAEEPQNSANVEESTEVVCNIIAAFRLEPKHFYDKRDYMIHFKQYISRLVETKRETQPDLDSTKFREEMISACSPILENYEDYEFFGGESLNPSCMSVALKWEKLEGQSEKVPYCYFFKEGLVEEIV</sequence>
<evidence type="ECO:0000256" key="2">
    <source>
        <dbReference type="SAM" id="MobiDB-lite"/>
    </source>
</evidence>
<gene>
    <name evidence="4" type="ORF">PoB_000057400</name>
</gene>
<dbReference type="InterPro" id="IPR011323">
    <property type="entry name" value="Mss4/transl-control_tumour"/>
</dbReference>
<protein>
    <recommendedName>
        <fullName evidence="3">TCTP domain-containing protein</fullName>
    </recommendedName>
</protein>
<dbReference type="GO" id="GO:0005509">
    <property type="term" value="F:calcium ion binding"/>
    <property type="evidence" value="ECO:0007669"/>
    <property type="project" value="TreeGrafter"/>
</dbReference>
<name>A0AAV3XSF5_9GAST</name>
<dbReference type="Gene3D" id="2.170.150.10">
    <property type="entry name" value="Metal Binding Protein, Guanine Nucleotide Exchange Factor, Chain A"/>
    <property type="match status" value="1"/>
</dbReference>